<keyword evidence="6 9" id="KW-0378">Hydrolase</keyword>
<evidence type="ECO:0000313" key="13">
    <source>
        <dbReference type="Proteomes" id="UP000051155"/>
    </source>
</evidence>
<keyword evidence="5 9" id="KW-0064">Aspartyl protease</keyword>
<feature type="transmembrane region" description="Helical" evidence="9">
    <location>
        <begin position="121"/>
        <end position="142"/>
    </location>
</feature>
<dbReference type="PROSITE" id="PS00855">
    <property type="entry name" value="SPASE_II"/>
    <property type="match status" value="1"/>
</dbReference>
<accession>A0A0R1QCW1</accession>
<keyword evidence="2 9" id="KW-1003">Cell membrane</keyword>
<evidence type="ECO:0000256" key="2">
    <source>
        <dbReference type="ARBA" id="ARBA00022475"/>
    </source>
</evidence>
<feature type="transmembrane region" description="Helical" evidence="9">
    <location>
        <begin position="83"/>
        <end position="101"/>
    </location>
</feature>
<dbReference type="EMBL" id="AZEG01000001">
    <property type="protein sequence ID" value="KRL39043.1"/>
    <property type="molecule type" value="Genomic_DNA"/>
</dbReference>
<evidence type="ECO:0000256" key="1">
    <source>
        <dbReference type="ARBA" id="ARBA00006139"/>
    </source>
</evidence>
<dbReference type="OrthoDB" id="9810259at2"/>
<keyword evidence="13" id="KW-1185">Reference proteome</keyword>
<comment type="similarity">
    <text evidence="1 9 11">Belongs to the peptidase A8 family.</text>
</comment>
<keyword evidence="4 9" id="KW-0812">Transmembrane</keyword>
<dbReference type="AlphaFoldDB" id="A0A0R1QCW1"/>
<evidence type="ECO:0000256" key="6">
    <source>
        <dbReference type="ARBA" id="ARBA00022801"/>
    </source>
</evidence>
<dbReference type="GO" id="GO:0004190">
    <property type="term" value="F:aspartic-type endopeptidase activity"/>
    <property type="evidence" value="ECO:0007669"/>
    <property type="project" value="UniProtKB-UniRule"/>
</dbReference>
<evidence type="ECO:0000256" key="10">
    <source>
        <dbReference type="RuleBase" id="RU000594"/>
    </source>
</evidence>
<organism evidence="12 13">
    <name type="scientific">Liquorilactobacillus uvarum DSM 19971</name>
    <dbReference type="NCBI Taxonomy" id="1423812"/>
    <lineage>
        <taxon>Bacteria</taxon>
        <taxon>Bacillati</taxon>
        <taxon>Bacillota</taxon>
        <taxon>Bacilli</taxon>
        <taxon>Lactobacillales</taxon>
        <taxon>Lactobacillaceae</taxon>
        <taxon>Liquorilactobacillus</taxon>
    </lineage>
</organism>
<dbReference type="RefSeq" id="WP_057735527.1">
    <property type="nucleotide sequence ID" value="NZ_AZEG01000001.1"/>
</dbReference>
<comment type="subcellular location">
    <subcellularLocation>
        <location evidence="9">Cell membrane</location>
        <topology evidence="9">Multi-pass membrane protein</topology>
    </subcellularLocation>
</comment>
<comment type="pathway">
    <text evidence="9">Protein modification; lipoprotein biosynthesis (signal peptide cleavage).</text>
</comment>
<dbReference type="PANTHER" id="PTHR33695:SF1">
    <property type="entry name" value="LIPOPROTEIN SIGNAL PEPTIDASE"/>
    <property type="match status" value="1"/>
</dbReference>
<evidence type="ECO:0000256" key="3">
    <source>
        <dbReference type="ARBA" id="ARBA00022670"/>
    </source>
</evidence>
<feature type="active site" evidence="9">
    <location>
        <position position="127"/>
    </location>
</feature>
<feature type="transmembrane region" description="Helical" evidence="9">
    <location>
        <begin position="59"/>
        <end position="76"/>
    </location>
</feature>
<dbReference type="EC" id="3.4.23.36" evidence="9"/>
<evidence type="ECO:0000256" key="11">
    <source>
        <dbReference type="RuleBase" id="RU004181"/>
    </source>
</evidence>
<dbReference type="PANTHER" id="PTHR33695">
    <property type="entry name" value="LIPOPROTEIN SIGNAL PEPTIDASE"/>
    <property type="match status" value="1"/>
</dbReference>
<keyword evidence="7 9" id="KW-1133">Transmembrane helix</keyword>
<comment type="function">
    <text evidence="9 10">This protein specifically catalyzes the removal of signal peptides from prolipoproteins.</text>
</comment>
<proteinExistence type="inferred from homology"/>
<dbReference type="InterPro" id="IPR001872">
    <property type="entry name" value="Peptidase_A8"/>
</dbReference>
<comment type="caution">
    <text evidence="12">The sequence shown here is derived from an EMBL/GenBank/DDBJ whole genome shotgun (WGS) entry which is preliminary data.</text>
</comment>
<feature type="active site" evidence="9">
    <location>
        <position position="111"/>
    </location>
</feature>
<keyword evidence="12" id="KW-0449">Lipoprotein</keyword>
<dbReference type="Pfam" id="PF01252">
    <property type="entry name" value="Peptidase_A8"/>
    <property type="match status" value="1"/>
</dbReference>
<evidence type="ECO:0000256" key="7">
    <source>
        <dbReference type="ARBA" id="ARBA00022989"/>
    </source>
</evidence>
<keyword evidence="3 9" id="KW-0645">Protease</keyword>
<dbReference type="NCBIfam" id="TIGR00077">
    <property type="entry name" value="lspA"/>
    <property type="match status" value="1"/>
</dbReference>
<comment type="catalytic activity">
    <reaction evidence="9 10">
        <text>Release of signal peptides from bacterial membrane prolipoproteins. Hydrolyzes -Xaa-Yaa-Zaa-|-(S,diacylglyceryl)Cys-, in which Xaa is hydrophobic (preferably Leu), and Yaa (Ala or Ser) and Zaa (Gly or Ala) have small, neutral side chains.</text>
        <dbReference type="EC" id="3.4.23.36"/>
    </reaction>
</comment>
<protein>
    <recommendedName>
        <fullName evidence="9">Lipoprotein signal peptidase</fullName>
        <ecNumber evidence="9">3.4.23.36</ecNumber>
    </recommendedName>
    <alternativeName>
        <fullName evidence="9">Prolipoprotein signal peptidase</fullName>
    </alternativeName>
    <alternativeName>
        <fullName evidence="9">Signal peptidase II</fullName>
        <shortName evidence="9">SPase II</shortName>
    </alternativeName>
</protein>
<dbReference type="Proteomes" id="UP000051155">
    <property type="component" value="Unassembled WGS sequence"/>
</dbReference>
<reference evidence="12 13" key="1">
    <citation type="journal article" date="2015" name="Genome Announc.">
        <title>Expanding the biotechnology potential of lactobacilli through comparative genomics of 213 strains and associated genera.</title>
        <authorList>
            <person name="Sun Z."/>
            <person name="Harris H.M."/>
            <person name="McCann A."/>
            <person name="Guo C."/>
            <person name="Argimon S."/>
            <person name="Zhang W."/>
            <person name="Yang X."/>
            <person name="Jeffery I.B."/>
            <person name="Cooney J.C."/>
            <person name="Kagawa T.F."/>
            <person name="Liu W."/>
            <person name="Song Y."/>
            <person name="Salvetti E."/>
            <person name="Wrobel A."/>
            <person name="Rasinkangas P."/>
            <person name="Parkhill J."/>
            <person name="Rea M.C."/>
            <person name="O'Sullivan O."/>
            <person name="Ritari J."/>
            <person name="Douillard F.P."/>
            <person name="Paul Ross R."/>
            <person name="Yang R."/>
            <person name="Briner A.E."/>
            <person name="Felis G.E."/>
            <person name="de Vos W.M."/>
            <person name="Barrangou R."/>
            <person name="Klaenhammer T.R."/>
            <person name="Caufield P.W."/>
            <person name="Cui Y."/>
            <person name="Zhang H."/>
            <person name="O'Toole P.W."/>
        </authorList>
    </citation>
    <scope>NUCLEOTIDE SEQUENCE [LARGE SCALE GENOMIC DNA]</scope>
    <source>
        <strain evidence="12 13">DSM 19971</strain>
    </source>
</reference>
<comment type="caution">
    <text evidence="9">Lacks conserved residue(s) required for the propagation of feature annotation.</text>
</comment>
<evidence type="ECO:0000256" key="4">
    <source>
        <dbReference type="ARBA" id="ARBA00022692"/>
    </source>
</evidence>
<evidence type="ECO:0000256" key="8">
    <source>
        <dbReference type="ARBA" id="ARBA00023136"/>
    </source>
</evidence>
<evidence type="ECO:0000256" key="5">
    <source>
        <dbReference type="ARBA" id="ARBA00022750"/>
    </source>
</evidence>
<keyword evidence="8 9" id="KW-0472">Membrane</keyword>
<dbReference type="GO" id="GO:0005886">
    <property type="term" value="C:plasma membrane"/>
    <property type="evidence" value="ECO:0007669"/>
    <property type="project" value="UniProtKB-SubCell"/>
</dbReference>
<sequence length="148" mass="16961">MVIYFLLICAIVLLDQLVKFYVVHNVPLDTSYGFIHHVLGIAHIRNYGAAWNIFTGQRWLLFIITIIALGVLGYLFKKFWTNWMYALGISFIIGGTIGNFIDRIRLGYVVDMFQVLFINFPIFNVADVALNIGVVIFLIALLRDDKND</sequence>
<dbReference type="UniPathway" id="UPA00665"/>
<dbReference type="STRING" id="1423812.FD20_GL000084"/>
<evidence type="ECO:0000313" key="12">
    <source>
        <dbReference type="EMBL" id="KRL39043.1"/>
    </source>
</evidence>
<dbReference type="PRINTS" id="PR00781">
    <property type="entry name" value="LIPOSIGPTASE"/>
</dbReference>
<evidence type="ECO:0000256" key="9">
    <source>
        <dbReference type="HAMAP-Rule" id="MF_00161"/>
    </source>
</evidence>
<name>A0A0R1QCW1_9LACO</name>
<dbReference type="GO" id="GO:0006508">
    <property type="term" value="P:proteolysis"/>
    <property type="evidence" value="ECO:0007669"/>
    <property type="project" value="UniProtKB-KW"/>
</dbReference>
<dbReference type="PATRIC" id="fig|1423812.3.peg.86"/>
<dbReference type="HAMAP" id="MF_00161">
    <property type="entry name" value="LspA"/>
    <property type="match status" value="1"/>
</dbReference>
<gene>
    <name evidence="9" type="primary">lspA</name>
    <name evidence="12" type="ORF">FD20_GL000084</name>
</gene>